<keyword evidence="2" id="KW-1185">Reference proteome</keyword>
<evidence type="ECO:0000313" key="2">
    <source>
        <dbReference type="Proteomes" id="UP000250140"/>
    </source>
</evidence>
<accession>A0A8E2EXK2</accession>
<dbReference type="EMBL" id="KV749989">
    <property type="protein sequence ID" value="OCL06736.1"/>
    <property type="molecule type" value="Genomic_DNA"/>
</dbReference>
<gene>
    <name evidence="1" type="ORF">AOQ84DRAFT_71750</name>
</gene>
<sequence>MWGFLAFIKHSLGEWKILKRFSPYYQPLIPWVNRLRKIVFPGGRRRKGKDKKLPS</sequence>
<evidence type="ECO:0000313" key="1">
    <source>
        <dbReference type="EMBL" id="OCL06736.1"/>
    </source>
</evidence>
<organism evidence="1 2">
    <name type="scientific">Glonium stellatum</name>
    <dbReference type="NCBI Taxonomy" id="574774"/>
    <lineage>
        <taxon>Eukaryota</taxon>
        <taxon>Fungi</taxon>
        <taxon>Dikarya</taxon>
        <taxon>Ascomycota</taxon>
        <taxon>Pezizomycotina</taxon>
        <taxon>Dothideomycetes</taxon>
        <taxon>Pleosporomycetidae</taxon>
        <taxon>Gloniales</taxon>
        <taxon>Gloniaceae</taxon>
        <taxon>Glonium</taxon>
    </lineage>
</organism>
<name>A0A8E2EXK2_9PEZI</name>
<proteinExistence type="predicted"/>
<protein>
    <submittedName>
        <fullName evidence="1">Uncharacterized protein</fullName>
    </submittedName>
</protein>
<dbReference type="Proteomes" id="UP000250140">
    <property type="component" value="Unassembled WGS sequence"/>
</dbReference>
<dbReference type="AlphaFoldDB" id="A0A8E2EXK2"/>
<reference evidence="1 2" key="1">
    <citation type="journal article" date="2016" name="Nat. Commun.">
        <title>Ectomycorrhizal ecology is imprinted in the genome of the dominant symbiotic fungus Cenococcum geophilum.</title>
        <authorList>
            <consortium name="DOE Joint Genome Institute"/>
            <person name="Peter M."/>
            <person name="Kohler A."/>
            <person name="Ohm R.A."/>
            <person name="Kuo A."/>
            <person name="Krutzmann J."/>
            <person name="Morin E."/>
            <person name="Arend M."/>
            <person name="Barry K.W."/>
            <person name="Binder M."/>
            <person name="Choi C."/>
            <person name="Clum A."/>
            <person name="Copeland A."/>
            <person name="Grisel N."/>
            <person name="Haridas S."/>
            <person name="Kipfer T."/>
            <person name="LaButti K."/>
            <person name="Lindquist E."/>
            <person name="Lipzen A."/>
            <person name="Maire R."/>
            <person name="Meier B."/>
            <person name="Mihaltcheva S."/>
            <person name="Molinier V."/>
            <person name="Murat C."/>
            <person name="Poggeler S."/>
            <person name="Quandt C.A."/>
            <person name="Sperisen C."/>
            <person name="Tritt A."/>
            <person name="Tisserant E."/>
            <person name="Crous P.W."/>
            <person name="Henrissat B."/>
            <person name="Nehls U."/>
            <person name="Egli S."/>
            <person name="Spatafora J.W."/>
            <person name="Grigoriev I.V."/>
            <person name="Martin F.M."/>
        </authorList>
    </citation>
    <scope>NUCLEOTIDE SEQUENCE [LARGE SCALE GENOMIC DNA]</scope>
    <source>
        <strain evidence="1 2">CBS 207.34</strain>
    </source>
</reference>